<dbReference type="Proteomes" id="UP000199614">
    <property type="component" value="Unassembled WGS sequence"/>
</dbReference>
<evidence type="ECO:0000259" key="2">
    <source>
        <dbReference type="SMART" id="SM00829"/>
    </source>
</evidence>
<dbReference type="SUPFAM" id="SSF50129">
    <property type="entry name" value="GroES-like"/>
    <property type="match status" value="1"/>
</dbReference>
<dbReference type="PANTHER" id="PTHR43677:SF4">
    <property type="entry name" value="QUINONE OXIDOREDUCTASE-LIKE PROTEIN 2"/>
    <property type="match status" value="1"/>
</dbReference>
<organism evidence="3 4">
    <name type="scientific">Pseudonocardia ammonioxydans</name>
    <dbReference type="NCBI Taxonomy" id="260086"/>
    <lineage>
        <taxon>Bacteria</taxon>
        <taxon>Bacillati</taxon>
        <taxon>Actinomycetota</taxon>
        <taxon>Actinomycetes</taxon>
        <taxon>Pseudonocardiales</taxon>
        <taxon>Pseudonocardiaceae</taxon>
        <taxon>Pseudonocardia</taxon>
    </lineage>
</organism>
<dbReference type="PANTHER" id="PTHR43677">
    <property type="entry name" value="SHORT-CHAIN DEHYDROGENASE/REDUCTASE"/>
    <property type="match status" value="1"/>
</dbReference>
<dbReference type="SMART" id="SM00829">
    <property type="entry name" value="PKS_ER"/>
    <property type="match status" value="1"/>
</dbReference>
<dbReference type="GO" id="GO:0016491">
    <property type="term" value="F:oxidoreductase activity"/>
    <property type="evidence" value="ECO:0007669"/>
    <property type="project" value="InterPro"/>
</dbReference>
<dbReference type="Gene3D" id="3.90.180.10">
    <property type="entry name" value="Medium-chain alcohol dehydrogenases, catalytic domain"/>
    <property type="match status" value="1"/>
</dbReference>
<protein>
    <submittedName>
        <fullName evidence="3">NADPH2:quinone reductase</fullName>
    </submittedName>
</protein>
<dbReference type="InterPro" id="IPR011032">
    <property type="entry name" value="GroES-like_sf"/>
</dbReference>
<dbReference type="InterPro" id="IPR013149">
    <property type="entry name" value="ADH-like_C"/>
</dbReference>
<dbReference type="InterPro" id="IPR020843">
    <property type="entry name" value="ER"/>
</dbReference>
<evidence type="ECO:0000313" key="4">
    <source>
        <dbReference type="Proteomes" id="UP000199614"/>
    </source>
</evidence>
<dbReference type="Pfam" id="PF08240">
    <property type="entry name" value="ADH_N"/>
    <property type="match status" value="1"/>
</dbReference>
<name>A0A1I5B116_PSUAM</name>
<feature type="domain" description="Enoyl reductase (ER)" evidence="2">
    <location>
        <begin position="14"/>
        <end position="322"/>
    </location>
</feature>
<accession>A0A1I5B116</accession>
<evidence type="ECO:0000313" key="3">
    <source>
        <dbReference type="EMBL" id="SFN68418.1"/>
    </source>
</evidence>
<sequence length="324" mass="33647">MGRVRAAQVERPDGPEAVEIGEVPDPVRREGDVLVEVRAAGVNFPDLLLTQDRYQYKPEVPFVLGGEFAGVVREAPAGSEFSPGDRVAGSSTVGAFAELVTAPASSVFPLPESVGFDAAACIPMNYLTMTFALITRGGLRDGETVLVHGAAGGIGTATIQLAAALGARVVSVVSTPEKAEFVRSVGSHEAVLADGFKDAVRELTGGAGVDMVVDPVGGDRLTDSLRCLAPLGRLLVLGFTAGDIPTVRVNRLLLNNIDVRGVGWGAFAGPRPGYLRQEWDRLLPFVASGAVAPPVTATYPLEEAGAAVARLGERSVLGKVVVTP</sequence>
<dbReference type="Gene3D" id="3.40.50.720">
    <property type="entry name" value="NAD(P)-binding Rossmann-like Domain"/>
    <property type="match status" value="1"/>
</dbReference>
<proteinExistence type="predicted"/>
<dbReference type="SUPFAM" id="SSF51735">
    <property type="entry name" value="NAD(P)-binding Rossmann-fold domains"/>
    <property type="match status" value="1"/>
</dbReference>
<keyword evidence="4" id="KW-1185">Reference proteome</keyword>
<reference evidence="3 4" key="1">
    <citation type="submission" date="2016-10" db="EMBL/GenBank/DDBJ databases">
        <authorList>
            <person name="de Groot N.N."/>
        </authorList>
    </citation>
    <scope>NUCLEOTIDE SEQUENCE [LARGE SCALE GENOMIC DNA]</scope>
    <source>
        <strain evidence="3 4">CGMCC 4.1877</strain>
    </source>
</reference>
<dbReference type="EMBL" id="FOUY01000019">
    <property type="protein sequence ID" value="SFN68418.1"/>
    <property type="molecule type" value="Genomic_DNA"/>
</dbReference>
<dbReference type="Pfam" id="PF00107">
    <property type="entry name" value="ADH_zinc_N"/>
    <property type="match status" value="1"/>
</dbReference>
<dbReference type="InterPro" id="IPR013154">
    <property type="entry name" value="ADH-like_N"/>
</dbReference>
<dbReference type="STRING" id="260086.SAMN05216207_101930"/>
<dbReference type="AlphaFoldDB" id="A0A1I5B116"/>
<dbReference type="InterPro" id="IPR051397">
    <property type="entry name" value="Zn-ADH-like_protein"/>
</dbReference>
<evidence type="ECO:0000256" key="1">
    <source>
        <dbReference type="SAM" id="MobiDB-lite"/>
    </source>
</evidence>
<dbReference type="CDD" id="cd08241">
    <property type="entry name" value="QOR1"/>
    <property type="match status" value="1"/>
</dbReference>
<feature type="region of interest" description="Disordered" evidence="1">
    <location>
        <begin position="1"/>
        <end position="22"/>
    </location>
</feature>
<dbReference type="InterPro" id="IPR036291">
    <property type="entry name" value="NAD(P)-bd_dom_sf"/>
</dbReference>
<gene>
    <name evidence="3" type="ORF">SAMN05216207_101930</name>
</gene>